<protein>
    <recommendedName>
        <fullName evidence="1">HTH cro/C1-type domain-containing protein</fullName>
    </recommendedName>
</protein>
<dbReference type="InterPro" id="IPR010982">
    <property type="entry name" value="Lambda_DNA-bd_dom_sf"/>
</dbReference>
<reference evidence="2 3" key="1">
    <citation type="submission" date="2019-06" db="EMBL/GenBank/DDBJ databases">
        <title>Sorghum-associated microbial communities from plants grown in Nebraska, USA.</title>
        <authorList>
            <person name="Schachtman D."/>
        </authorList>
    </citation>
    <scope>NUCLEOTIDE SEQUENCE [LARGE SCALE GENOMIC DNA]</scope>
    <source>
        <strain evidence="2 3">1225</strain>
    </source>
</reference>
<dbReference type="AlphaFoldDB" id="A0A561R9D9"/>
<accession>A0A561R9D9</accession>
<gene>
    <name evidence="2" type="ORF">FHW37_1011023</name>
</gene>
<evidence type="ECO:0000313" key="3">
    <source>
        <dbReference type="Proteomes" id="UP000320653"/>
    </source>
</evidence>
<dbReference type="SUPFAM" id="SSF47413">
    <property type="entry name" value="lambda repressor-like DNA-binding domains"/>
    <property type="match status" value="1"/>
</dbReference>
<evidence type="ECO:0000259" key="1">
    <source>
        <dbReference type="PROSITE" id="PS50943"/>
    </source>
</evidence>
<dbReference type="OrthoDB" id="8380827at2"/>
<dbReference type="InterPro" id="IPR001387">
    <property type="entry name" value="Cro/C1-type_HTH"/>
</dbReference>
<dbReference type="Proteomes" id="UP000320653">
    <property type="component" value="Unassembled WGS sequence"/>
</dbReference>
<dbReference type="Gene3D" id="1.10.260.40">
    <property type="entry name" value="lambda repressor-like DNA-binding domains"/>
    <property type="match status" value="1"/>
</dbReference>
<dbReference type="RefSeq" id="WP_145633326.1">
    <property type="nucleotide sequence ID" value="NZ_VIWP01000001.1"/>
</dbReference>
<organism evidence="2 3">
    <name type="scientific">Neorhizobium alkalisoli</name>
    <dbReference type="NCBI Taxonomy" id="528178"/>
    <lineage>
        <taxon>Bacteria</taxon>
        <taxon>Pseudomonadati</taxon>
        <taxon>Pseudomonadota</taxon>
        <taxon>Alphaproteobacteria</taxon>
        <taxon>Hyphomicrobiales</taxon>
        <taxon>Rhizobiaceae</taxon>
        <taxon>Rhizobium/Agrobacterium group</taxon>
        <taxon>Neorhizobium</taxon>
    </lineage>
</organism>
<evidence type="ECO:0000313" key="2">
    <source>
        <dbReference type="EMBL" id="TWF59217.1"/>
    </source>
</evidence>
<keyword evidence="3" id="KW-1185">Reference proteome</keyword>
<proteinExistence type="predicted"/>
<comment type="caution">
    <text evidence="2">The sequence shown here is derived from an EMBL/GenBank/DDBJ whole genome shotgun (WGS) entry which is preliminary data.</text>
</comment>
<dbReference type="CDD" id="cd00093">
    <property type="entry name" value="HTH_XRE"/>
    <property type="match status" value="1"/>
</dbReference>
<name>A0A561R9D9_9HYPH</name>
<feature type="domain" description="HTH cro/C1-type" evidence="1">
    <location>
        <begin position="14"/>
        <end position="60"/>
    </location>
</feature>
<sequence length="61" mass="6693">MDHVSNAVASATNLKEARLARGYSLEDLAIATGLTTDEIDAVERGLVVHEQHVERIEHALR</sequence>
<dbReference type="GO" id="GO:0003677">
    <property type="term" value="F:DNA binding"/>
    <property type="evidence" value="ECO:0007669"/>
    <property type="project" value="InterPro"/>
</dbReference>
<dbReference type="EMBL" id="VIWP01000001">
    <property type="protein sequence ID" value="TWF59217.1"/>
    <property type="molecule type" value="Genomic_DNA"/>
</dbReference>
<dbReference type="PROSITE" id="PS50943">
    <property type="entry name" value="HTH_CROC1"/>
    <property type="match status" value="1"/>
</dbReference>